<dbReference type="InParanoid" id="Q6L1I9"/>
<protein>
    <submittedName>
        <fullName evidence="2">Maltose phosphorylase</fullName>
    </submittedName>
</protein>
<dbReference type="InterPro" id="IPR032790">
    <property type="entry name" value="GDE_C"/>
</dbReference>
<organism evidence="2 3">
    <name type="scientific">Picrophilus torridus (strain ATCC 700027 / DSM 9790 / JCM 10055 / NBRC 100828 / KAW 2/3)</name>
    <dbReference type="NCBI Taxonomy" id="1122961"/>
    <lineage>
        <taxon>Archaea</taxon>
        <taxon>Methanobacteriati</taxon>
        <taxon>Thermoplasmatota</taxon>
        <taxon>Thermoplasmata</taxon>
        <taxon>Thermoplasmatales</taxon>
        <taxon>Picrophilaceae</taxon>
        <taxon>Picrophilus</taxon>
    </lineage>
</organism>
<dbReference type="AlphaFoldDB" id="Q6L1I9"/>
<proteinExistence type="predicted"/>
<dbReference type="Pfam" id="PF06202">
    <property type="entry name" value="GDE_C"/>
    <property type="match status" value="1"/>
</dbReference>
<dbReference type="STRING" id="263820.PTO0578"/>
<sequence length="644" mass="75108">MVSKTSRDLIEEARNLDWDDNYTDIRHWIKVKNNAMDSFNYSMVKGSKAHFISYINGVIYRSDMHRSRTGYWKNDVNHLASVDGYINNKSMGDAFLKYVRGLGYIYREYLNLERLDYISENDGSLHIQLISDYKAKVRLKFEIGHTRAWPSCDVFNKIDVKIAKNTVYISSNISKTVINVLCSGNTKIDSYNNFVYIDIESFSDAEIIVSDSDVYSDDIDDTLNYHNIIEKTVILETPDFEFNKLFLWAKHDILEFYSETKNGSGWFAGFPVYSWFFGRDGLWMALAANQIGLAELTLKHMHLLFKYSDKGRIPHEIGLGNIMDQNYSINNTKFNTMYMSIDSSLLWLLVNESVKNWYKSDFDDNDIKNVLDFLYSCDSDNDLLLENDFMKGLIGWPETWANIRNGKTVDINALWIEVLKYYRNDEYDYALKRYVSLFFNEYMSIDFIDSKAHEIKSAMQFVPGIFLRDQRISKRLRDLIPGMFTPWGLRSMSVYDEMYDGGYHTGTVWPLMTGWFVLSAYNNGLKDEAFNALKTFVNAAFSANDPGRINETYDPVSFTPTGQFAQGWSSSMFVLSLMQGMLNIDSMDFKPENFECKNIPESWDYVKIHNLIWRDKFYDVYINHDYHSIIEIKMSDVNEDNRGL</sequence>
<accession>Q6L1I9</accession>
<evidence type="ECO:0000259" key="1">
    <source>
        <dbReference type="Pfam" id="PF06202"/>
    </source>
</evidence>
<dbReference type="EMBL" id="AE017261">
    <property type="protein sequence ID" value="AAT43163.1"/>
    <property type="molecule type" value="Genomic_DNA"/>
</dbReference>
<dbReference type="Proteomes" id="UP000000438">
    <property type="component" value="Chromosome"/>
</dbReference>
<dbReference type="RefSeq" id="WP_011177379.1">
    <property type="nucleotide sequence ID" value="NC_005877.1"/>
</dbReference>
<dbReference type="PaxDb" id="263820-PTO0578"/>
<dbReference type="KEGG" id="pto:PTO0578"/>
<dbReference type="Gene3D" id="1.50.10.10">
    <property type="match status" value="1"/>
</dbReference>
<dbReference type="GeneID" id="2844980"/>
<feature type="domain" description="Glycogen debranching enzyme C-terminal" evidence="1">
    <location>
        <begin position="403"/>
        <end position="572"/>
    </location>
</feature>
<evidence type="ECO:0000313" key="2">
    <source>
        <dbReference type="EMBL" id="AAT43163.1"/>
    </source>
</evidence>
<name>Q6L1I9_PICTO</name>
<dbReference type="SUPFAM" id="SSF48208">
    <property type="entry name" value="Six-hairpin glycosidases"/>
    <property type="match status" value="1"/>
</dbReference>
<dbReference type="InterPro" id="IPR012341">
    <property type="entry name" value="6hp_glycosidase-like_sf"/>
</dbReference>
<gene>
    <name evidence="2" type="ordered locus">PTO0578</name>
</gene>
<dbReference type="HOGENOM" id="CLU_424923_0_0_2"/>
<dbReference type="GO" id="GO:0005975">
    <property type="term" value="P:carbohydrate metabolic process"/>
    <property type="evidence" value="ECO:0007669"/>
    <property type="project" value="InterPro"/>
</dbReference>
<dbReference type="InterPro" id="IPR008928">
    <property type="entry name" value="6-hairpin_glycosidase_sf"/>
</dbReference>
<evidence type="ECO:0000313" key="3">
    <source>
        <dbReference type="Proteomes" id="UP000000438"/>
    </source>
</evidence>
<reference evidence="2 3" key="1">
    <citation type="journal article" date="2004" name="Proc. Natl. Acad. Sci. U.S.A.">
        <title>Genome sequence of Picrophilus torridus and its implications for life around pH 0.</title>
        <authorList>
            <person name="Futterer O."/>
            <person name="Angelov A."/>
            <person name="Liesegang H."/>
            <person name="Gottschalk G."/>
            <person name="Schleper C."/>
            <person name="Schepers B."/>
            <person name="Dock C."/>
            <person name="Antranikian G."/>
            <person name="Liebl W."/>
        </authorList>
    </citation>
    <scope>NUCLEOTIDE SEQUENCE [LARGE SCALE GENOMIC DNA]</scope>
    <source>
        <strain evidence="3">ATCC 700027 / DSM 9790 / JCM 10055 / NBRC 100828</strain>
    </source>
</reference>
<dbReference type="eggNOG" id="arCOG03287">
    <property type="taxonomic scope" value="Archaea"/>
</dbReference>